<dbReference type="InterPro" id="IPR009057">
    <property type="entry name" value="Homeodomain-like_sf"/>
</dbReference>
<evidence type="ECO:0000313" key="6">
    <source>
        <dbReference type="EMBL" id="VAV96887.1"/>
    </source>
</evidence>
<accession>A0A3B0RX16</accession>
<feature type="non-terminal residue" evidence="6">
    <location>
        <position position="174"/>
    </location>
</feature>
<gene>
    <name evidence="6" type="ORF">MNBD_ALPHA01-971</name>
</gene>
<dbReference type="PROSITE" id="PS50977">
    <property type="entry name" value="HTH_TETR_2"/>
    <property type="match status" value="1"/>
</dbReference>
<dbReference type="SUPFAM" id="SSF46689">
    <property type="entry name" value="Homeodomain-like"/>
    <property type="match status" value="1"/>
</dbReference>
<dbReference type="Pfam" id="PF00440">
    <property type="entry name" value="TetR_N"/>
    <property type="match status" value="1"/>
</dbReference>
<dbReference type="AlphaFoldDB" id="A0A3B0RX16"/>
<dbReference type="PANTHER" id="PTHR47506">
    <property type="entry name" value="TRANSCRIPTIONAL REGULATORY PROTEIN"/>
    <property type="match status" value="1"/>
</dbReference>
<evidence type="ECO:0000256" key="2">
    <source>
        <dbReference type="ARBA" id="ARBA00023125"/>
    </source>
</evidence>
<feature type="region of interest" description="Disordered" evidence="4">
    <location>
        <begin position="1"/>
        <end position="20"/>
    </location>
</feature>
<dbReference type="InterPro" id="IPR036271">
    <property type="entry name" value="Tet_transcr_reg_TetR-rel_C_sf"/>
</dbReference>
<organism evidence="6">
    <name type="scientific">hydrothermal vent metagenome</name>
    <dbReference type="NCBI Taxonomy" id="652676"/>
    <lineage>
        <taxon>unclassified sequences</taxon>
        <taxon>metagenomes</taxon>
        <taxon>ecological metagenomes</taxon>
    </lineage>
</organism>
<dbReference type="Gene3D" id="1.10.357.10">
    <property type="entry name" value="Tetracycline Repressor, domain 2"/>
    <property type="match status" value="1"/>
</dbReference>
<name>A0A3B0RX16_9ZZZZ</name>
<dbReference type="PANTHER" id="PTHR47506:SF1">
    <property type="entry name" value="HTH-TYPE TRANSCRIPTIONAL REGULATOR YJDC"/>
    <property type="match status" value="1"/>
</dbReference>
<evidence type="ECO:0000259" key="5">
    <source>
        <dbReference type="PROSITE" id="PS50977"/>
    </source>
</evidence>
<dbReference type="GO" id="GO:0003677">
    <property type="term" value="F:DNA binding"/>
    <property type="evidence" value="ECO:0007669"/>
    <property type="project" value="UniProtKB-KW"/>
</dbReference>
<feature type="domain" description="HTH tetR-type" evidence="5">
    <location>
        <begin position="23"/>
        <end position="83"/>
    </location>
</feature>
<dbReference type="SUPFAM" id="SSF48498">
    <property type="entry name" value="Tetracyclin repressor-like, C-terminal domain"/>
    <property type="match status" value="1"/>
</dbReference>
<reference evidence="6" key="1">
    <citation type="submission" date="2018-06" db="EMBL/GenBank/DDBJ databases">
        <authorList>
            <person name="Zhirakovskaya E."/>
        </authorList>
    </citation>
    <scope>NUCLEOTIDE SEQUENCE</scope>
</reference>
<proteinExistence type="predicted"/>
<evidence type="ECO:0000256" key="1">
    <source>
        <dbReference type="ARBA" id="ARBA00023015"/>
    </source>
</evidence>
<dbReference type="InterPro" id="IPR001647">
    <property type="entry name" value="HTH_TetR"/>
</dbReference>
<keyword evidence="3" id="KW-0804">Transcription</keyword>
<dbReference type="EMBL" id="UOEJ01000081">
    <property type="protein sequence ID" value="VAV96887.1"/>
    <property type="molecule type" value="Genomic_DNA"/>
</dbReference>
<evidence type="ECO:0000256" key="4">
    <source>
        <dbReference type="SAM" id="MobiDB-lite"/>
    </source>
</evidence>
<evidence type="ECO:0000256" key="3">
    <source>
        <dbReference type="ARBA" id="ARBA00023163"/>
    </source>
</evidence>
<protein>
    <recommendedName>
        <fullName evidence="5">HTH tetR-type domain-containing protein</fullName>
    </recommendedName>
</protein>
<dbReference type="PRINTS" id="PR00455">
    <property type="entry name" value="HTHTETR"/>
</dbReference>
<keyword evidence="2" id="KW-0238">DNA-binding</keyword>
<sequence length="174" mass="19856">MLAEKTENPQDESGQISPGHDVDRQKYILLQVALRLFHQQGYGKTTFANIAKAAGMTRKDAQTYFSTREEICHQVIDHYLADQSTQFEDINQNSNPRQRLSLFLDSIVENTDSLISRGCPLTGLYIDVQREGGPLADHVTKILQHRLDWIREQFVLIMRVESVTDLPERLTSAV</sequence>
<keyword evidence="1" id="KW-0805">Transcription regulation</keyword>